<dbReference type="AlphaFoldDB" id="A0AAW2QHB3"/>
<protein>
    <submittedName>
        <fullName evidence="3">Retrovirus-related Pol polyprotein from transposon.6</fullName>
    </submittedName>
</protein>
<proteinExistence type="predicted"/>
<gene>
    <name evidence="3" type="ORF">Sradi_3610500</name>
</gene>
<organism evidence="3">
    <name type="scientific">Sesamum radiatum</name>
    <name type="common">Black benniseed</name>
    <dbReference type="NCBI Taxonomy" id="300843"/>
    <lineage>
        <taxon>Eukaryota</taxon>
        <taxon>Viridiplantae</taxon>
        <taxon>Streptophyta</taxon>
        <taxon>Embryophyta</taxon>
        <taxon>Tracheophyta</taxon>
        <taxon>Spermatophyta</taxon>
        <taxon>Magnoliopsida</taxon>
        <taxon>eudicotyledons</taxon>
        <taxon>Gunneridae</taxon>
        <taxon>Pentapetalae</taxon>
        <taxon>asterids</taxon>
        <taxon>lamiids</taxon>
        <taxon>Lamiales</taxon>
        <taxon>Pedaliaceae</taxon>
        <taxon>Sesamum</taxon>
    </lineage>
</organism>
<dbReference type="InterPro" id="IPR041577">
    <property type="entry name" value="RT_RNaseH_2"/>
</dbReference>
<sequence length="172" mass="19421">MDQEQIQAIIDWPILTTVTVLRAFSGLTDYYHRFVRHYAALTSPLTVLLHSDAFQWTHAATDTFNKLKSTMTTLPVLVLPNFSKSFDLTRDASGVAIGAVLSQGEHPVAFFNKKLTGHLLAASAYTREMYAIIESVKKWRQYLSSGKFTIFTDQKTLGHLLKQFKPLNNRNG</sequence>
<dbReference type="InterPro" id="IPR043128">
    <property type="entry name" value="Rev_trsase/Diguanyl_cyclase"/>
</dbReference>
<feature type="domain" description="Reverse transcriptase/retrotransposon-derived protein RNase H-like" evidence="2">
    <location>
        <begin position="56"/>
        <end position="150"/>
    </location>
</feature>
<dbReference type="InterPro" id="IPR050951">
    <property type="entry name" value="Retrovirus_Pol_polyprotein"/>
</dbReference>
<accession>A0AAW2QHB3</accession>
<name>A0AAW2QHB3_SESRA</name>
<dbReference type="PANTHER" id="PTHR37984:SF5">
    <property type="entry name" value="PROTEIN NYNRIN-LIKE"/>
    <property type="match status" value="1"/>
</dbReference>
<reference evidence="3" key="1">
    <citation type="submission" date="2020-06" db="EMBL/GenBank/DDBJ databases">
        <authorList>
            <person name="Li T."/>
            <person name="Hu X."/>
            <person name="Zhang T."/>
            <person name="Song X."/>
            <person name="Zhang H."/>
            <person name="Dai N."/>
            <person name="Sheng W."/>
            <person name="Hou X."/>
            <person name="Wei L."/>
        </authorList>
    </citation>
    <scope>NUCLEOTIDE SEQUENCE</scope>
    <source>
        <strain evidence="3">G02</strain>
        <tissue evidence="3">Leaf</tissue>
    </source>
</reference>
<dbReference type="CDD" id="cd09274">
    <property type="entry name" value="RNase_HI_RT_Ty3"/>
    <property type="match status" value="1"/>
</dbReference>
<reference evidence="3" key="2">
    <citation type="journal article" date="2024" name="Plant">
        <title>Genomic evolution and insights into agronomic trait innovations of Sesamum species.</title>
        <authorList>
            <person name="Miao H."/>
            <person name="Wang L."/>
            <person name="Qu L."/>
            <person name="Liu H."/>
            <person name="Sun Y."/>
            <person name="Le M."/>
            <person name="Wang Q."/>
            <person name="Wei S."/>
            <person name="Zheng Y."/>
            <person name="Lin W."/>
            <person name="Duan Y."/>
            <person name="Cao H."/>
            <person name="Xiong S."/>
            <person name="Wang X."/>
            <person name="Wei L."/>
            <person name="Li C."/>
            <person name="Ma Q."/>
            <person name="Ju M."/>
            <person name="Zhao R."/>
            <person name="Li G."/>
            <person name="Mu C."/>
            <person name="Tian Q."/>
            <person name="Mei H."/>
            <person name="Zhang T."/>
            <person name="Gao T."/>
            <person name="Zhang H."/>
        </authorList>
    </citation>
    <scope>NUCLEOTIDE SEQUENCE</scope>
    <source>
        <strain evidence="3">G02</strain>
    </source>
</reference>
<dbReference type="InterPro" id="IPR043502">
    <property type="entry name" value="DNA/RNA_pol_sf"/>
</dbReference>
<dbReference type="Pfam" id="PF17919">
    <property type="entry name" value="RT_RNaseH_2"/>
    <property type="match status" value="1"/>
</dbReference>
<keyword evidence="1" id="KW-0511">Multifunctional enzyme</keyword>
<dbReference type="GO" id="GO:0003824">
    <property type="term" value="F:catalytic activity"/>
    <property type="evidence" value="ECO:0007669"/>
    <property type="project" value="UniProtKB-KW"/>
</dbReference>
<dbReference type="PANTHER" id="PTHR37984">
    <property type="entry name" value="PROTEIN CBG26694"/>
    <property type="match status" value="1"/>
</dbReference>
<evidence type="ECO:0000259" key="2">
    <source>
        <dbReference type="Pfam" id="PF17919"/>
    </source>
</evidence>
<evidence type="ECO:0000313" key="3">
    <source>
        <dbReference type="EMBL" id="KAL0367204.1"/>
    </source>
</evidence>
<comment type="caution">
    <text evidence="3">The sequence shown here is derived from an EMBL/GenBank/DDBJ whole genome shotgun (WGS) entry which is preliminary data.</text>
</comment>
<dbReference type="EMBL" id="JACGWJ010000015">
    <property type="protein sequence ID" value="KAL0367204.1"/>
    <property type="molecule type" value="Genomic_DNA"/>
</dbReference>
<dbReference type="FunFam" id="3.30.70.270:FF:000020">
    <property type="entry name" value="Transposon Tf2-6 polyprotein-like Protein"/>
    <property type="match status" value="1"/>
</dbReference>
<dbReference type="Gene3D" id="3.30.70.270">
    <property type="match status" value="1"/>
</dbReference>
<dbReference type="SUPFAM" id="SSF56672">
    <property type="entry name" value="DNA/RNA polymerases"/>
    <property type="match status" value="1"/>
</dbReference>
<evidence type="ECO:0000256" key="1">
    <source>
        <dbReference type="ARBA" id="ARBA00023268"/>
    </source>
</evidence>